<reference evidence="3 4" key="1">
    <citation type="journal article" date="2016" name="Nat. Commun.">
        <title>Thousands of microbial genomes shed light on interconnected biogeochemical processes in an aquifer system.</title>
        <authorList>
            <person name="Anantharaman K."/>
            <person name="Brown C.T."/>
            <person name="Hug L.A."/>
            <person name="Sharon I."/>
            <person name="Castelle C.J."/>
            <person name="Probst A.J."/>
            <person name="Thomas B.C."/>
            <person name="Singh A."/>
            <person name="Wilkins M.J."/>
            <person name="Karaoz U."/>
            <person name="Brodie E.L."/>
            <person name="Williams K.H."/>
            <person name="Hubbard S.S."/>
            <person name="Banfield J.F."/>
        </authorList>
    </citation>
    <scope>NUCLEOTIDE SEQUENCE [LARGE SCALE GENOMIC DNA]</scope>
</reference>
<evidence type="ECO:0000256" key="2">
    <source>
        <dbReference type="SAM" id="Phobius"/>
    </source>
</evidence>
<evidence type="ECO:0000256" key="1">
    <source>
        <dbReference type="SAM" id="MobiDB-lite"/>
    </source>
</evidence>
<comment type="caution">
    <text evidence="3">The sequence shown here is derived from an EMBL/GenBank/DDBJ whole genome shotgun (WGS) entry which is preliminary data.</text>
</comment>
<dbReference type="AlphaFoldDB" id="A0A1F8H8N9"/>
<name>A0A1F8H8N9_9BACT</name>
<feature type="transmembrane region" description="Helical" evidence="2">
    <location>
        <begin position="104"/>
        <end position="123"/>
    </location>
</feature>
<dbReference type="Proteomes" id="UP000178155">
    <property type="component" value="Unassembled WGS sequence"/>
</dbReference>
<sequence length="604" mass="67589">MITKLAFKLARAIADRAELTAEWTTLKVQQYLVYLAKTLIRFGFGCTVSAILAWYTYTHRSMIAAVLSLIVLGVSFAVLYGVASPLSLGLDWASEKWERVRKVFFAWADIIMATVLSVFYVMADRLYELPGAFIVFFGILTVFFVATILPKSPLVAFAYGRRKIVVIVAIGFATIYQHVLTPNQRDAIDFWRSDTVMEVSFHMTDKNILVDDKGTPLRFDPIDRDGKPIAHHGGYLDEGGWHIVVMHAGEKEVRFQGRIAHELSDSEIEQIRKSERKKAEDAIKAAEDNKHKAEKADRDKQEMQRKADNDARLKAQQDEQIARQQALVQQEQESERQRRQREADAAVAETNRLRYVAAERDRREIEMRRVEKLQEVSRNIAKMRADDEINKSPTTWPPAGFTANGVRRFETQEELVLVDAVVINADPPEDEKNLVYTSLNHPLQYGTYLYPSSNPRGPASWTVVKLALGNVSDVKDKEDKVIKDIYSLELKPKELEVVPARYAIIRPPSIPPKSDIFLMSDKISLFVKKAGSGGSILKELGAIIVGGGAGYAFGGGKGAAIGAGIGAVGGVAINKATEPAYSFKHEGKSFEIPDNIRLAFFIRR</sequence>
<feature type="transmembrane region" description="Helical" evidence="2">
    <location>
        <begin position="63"/>
        <end position="83"/>
    </location>
</feature>
<feature type="transmembrane region" description="Helical" evidence="2">
    <location>
        <begin position="129"/>
        <end position="150"/>
    </location>
</feature>
<organism evidence="3 4">
    <name type="scientific">Candidatus Yanofskybacteria bacterium RIFCSPLOWO2_02_FULL_47_9b</name>
    <dbReference type="NCBI Taxonomy" id="1802708"/>
    <lineage>
        <taxon>Bacteria</taxon>
        <taxon>Candidatus Yanofskyibacteriota</taxon>
    </lineage>
</organism>
<keyword evidence="2" id="KW-1133">Transmembrane helix</keyword>
<accession>A0A1F8H8N9</accession>
<gene>
    <name evidence="3" type="ORF">A3I39_01425</name>
</gene>
<keyword evidence="2" id="KW-0812">Transmembrane</keyword>
<feature type="transmembrane region" description="Helical" evidence="2">
    <location>
        <begin position="162"/>
        <end position="180"/>
    </location>
</feature>
<proteinExistence type="predicted"/>
<feature type="transmembrane region" description="Helical" evidence="2">
    <location>
        <begin position="39"/>
        <end position="57"/>
    </location>
</feature>
<protein>
    <submittedName>
        <fullName evidence="3">Uncharacterized protein</fullName>
    </submittedName>
</protein>
<evidence type="ECO:0000313" key="4">
    <source>
        <dbReference type="Proteomes" id="UP000178155"/>
    </source>
</evidence>
<feature type="compositionally biased region" description="Basic and acidic residues" evidence="1">
    <location>
        <begin position="270"/>
        <end position="321"/>
    </location>
</feature>
<evidence type="ECO:0000313" key="3">
    <source>
        <dbReference type="EMBL" id="OGN33904.1"/>
    </source>
</evidence>
<feature type="compositionally biased region" description="Basic and acidic residues" evidence="1">
    <location>
        <begin position="333"/>
        <end position="344"/>
    </location>
</feature>
<keyword evidence="2" id="KW-0472">Membrane</keyword>
<feature type="region of interest" description="Disordered" evidence="1">
    <location>
        <begin position="270"/>
        <end position="346"/>
    </location>
</feature>
<dbReference type="EMBL" id="MGKW01000021">
    <property type="protein sequence ID" value="OGN33904.1"/>
    <property type="molecule type" value="Genomic_DNA"/>
</dbReference>